<dbReference type="InterPro" id="IPR046803">
    <property type="entry name" value="DNAPKcs_CC1-2"/>
</dbReference>
<dbReference type="Proteomes" id="UP000681722">
    <property type="component" value="Unassembled WGS sequence"/>
</dbReference>
<evidence type="ECO:0000313" key="3">
    <source>
        <dbReference type="EMBL" id="CAF1002287.1"/>
    </source>
</evidence>
<evidence type="ECO:0000313" key="5">
    <source>
        <dbReference type="Proteomes" id="UP000663829"/>
    </source>
</evidence>
<organism evidence="3 5">
    <name type="scientific">Didymodactylos carnosus</name>
    <dbReference type="NCBI Taxonomy" id="1234261"/>
    <lineage>
        <taxon>Eukaryota</taxon>
        <taxon>Metazoa</taxon>
        <taxon>Spiralia</taxon>
        <taxon>Gnathifera</taxon>
        <taxon>Rotifera</taxon>
        <taxon>Eurotatoria</taxon>
        <taxon>Bdelloidea</taxon>
        <taxon>Philodinida</taxon>
        <taxon>Philodinidae</taxon>
        <taxon>Didymodactylos</taxon>
    </lineage>
</organism>
<feature type="region of interest" description="Disordered" evidence="1">
    <location>
        <begin position="776"/>
        <end position="795"/>
    </location>
</feature>
<name>A0A814GWG4_9BILA</name>
<evidence type="ECO:0000259" key="2">
    <source>
        <dbReference type="Pfam" id="PF20502"/>
    </source>
</evidence>
<dbReference type="EMBL" id="CAJNOQ010003238">
    <property type="protein sequence ID" value="CAF1002287.1"/>
    <property type="molecule type" value="Genomic_DNA"/>
</dbReference>
<feature type="domain" description="DNA-dependent protein kinase catalytic subunit CC1/2" evidence="2">
    <location>
        <begin position="15"/>
        <end position="131"/>
    </location>
</feature>
<gene>
    <name evidence="3" type="ORF">GPM918_LOCUS13823</name>
    <name evidence="4" type="ORF">SRO942_LOCUS13818</name>
</gene>
<evidence type="ECO:0000256" key="1">
    <source>
        <dbReference type="SAM" id="MobiDB-lite"/>
    </source>
</evidence>
<protein>
    <recommendedName>
        <fullName evidence="2">DNA-dependent protein kinase catalytic subunit CC1/2 domain-containing protein</fullName>
    </recommendedName>
</protein>
<dbReference type="EMBL" id="CAJOBC010003236">
    <property type="protein sequence ID" value="CAF3773610.1"/>
    <property type="molecule type" value="Genomic_DNA"/>
</dbReference>
<dbReference type="AlphaFoldDB" id="A0A814GWG4"/>
<reference evidence="3" key="1">
    <citation type="submission" date="2021-02" db="EMBL/GenBank/DDBJ databases">
        <authorList>
            <person name="Nowell W R."/>
        </authorList>
    </citation>
    <scope>NUCLEOTIDE SEQUENCE</scope>
</reference>
<dbReference type="Gene3D" id="3.40.50.300">
    <property type="entry name" value="P-loop containing nucleotide triphosphate hydrolases"/>
    <property type="match status" value="1"/>
</dbReference>
<proteinExistence type="predicted"/>
<keyword evidence="5" id="KW-1185">Reference proteome</keyword>
<dbReference type="Pfam" id="PF20502">
    <property type="entry name" value="DNAPKcs_CC1-2"/>
    <property type="match status" value="1"/>
</dbReference>
<dbReference type="InterPro" id="IPR027417">
    <property type="entry name" value="P-loop_NTPase"/>
</dbReference>
<accession>A0A814GWG4</accession>
<comment type="caution">
    <text evidence="3">The sequence shown here is derived from an EMBL/GenBank/DDBJ whole genome shotgun (WGS) entry which is preliminary data.</text>
</comment>
<evidence type="ECO:0000313" key="4">
    <source>
        <dbReference type="EMBL" id="CAF3773610.1"/>
    </source>
</evidence>
<dbReference type="Proteomes" id="UP000663829">
    <property type="component" value="Unassembled WGS sequence"/>
</dbReference>
<sequence>MAASGRRHPVQNFTGIRTIRAYLENKVKTDGVGDYIERFGGSQDQKDKFKADPANNVVMTDISDQFCLNVAYQWLDILIVALDFYYWVVSQGCLNSMLFQAKKCGLVHSLRYFIDKVAMSTTDTIATYFTIQDCNRIRQLILENLTNEITMVTKFEMISNELYYELFEYLTCFEIYTIFNNLNSRYSSLIRSYHLKMYVNLTKISKTQFDYYCSQIIGNVCFQLKVFILTNRVTVKQITLFSELFDISKQFVNLSTLSLYDITPIELIDLIPEILKLKFLTSLFIFPKTYPLSSNLKYKQDKLKRLIQNIEYWKRLFVKLSDVIDKYERKGEDIDQQIHFVNQLMAFKNLIEENVKKSTQNHNVVLIIDDYLSAIREDYKILRNYVQTLEDINVKIERKISKQKDKDKIGHLIIRGVEEKMPNFICFNQNQSVDNKKMLGIVKKFYDNIVKYISCVRESSVNTFDDNKYRFKLETLQSKLLNTEPIDIDYYFSEILTKIVSDRGYSTEILLENLAENPMVHISVTNNSEFYCDKFIKIFQKLKHPDIKCSDKKCIEPLSTLIFKLDEENFKNLHIKIFQDEKLIDLVFKSIYDKDLDDVSGLPVFCRLLFYIHICDDEMNTKQSLKNIKDQDDKHKQQTIKLKQEFLRVYDEDNHEKLKDLVEILKIMVNIQTFDFRCECAASILSALEIAQNNRRKINVKIKLLKIFFSTNCNEGEICLRLAKSFNIHLLKDVFEDKHTILAKPRIQCEYRFNSGFSVPYYLSAKLIHNDTENYEDLDTDEEKKEEKEDDGDNDEETMKTVMSILFKVFTCSSDKDKQEFLKNANDVRKEFTKLSSSENRLIKFYNANQENKIYQELRQKSIEYILDGFSGTNEESLKERNEYARIIIDNFINYRLEHIKKLVESSSEEEIFNTFDTVMKRRDVNSLSEWTEKTSKLGDKMYFLYCYHKYSENKFDEWFGELNPNASNMIYEKVKVKRLSVKYDLHTNTKAFELMNIKYLQHNQVGALALTYDYLEDPEKSKDNLFIKIGTGQGKSLTIAETARKIIELNRSNSRPRQQIFIITCYDHLAKRDYENYIVYYKYFDIISMHCSSQSSTKDFDDKDVIYLDLETYFTLLRSEAYKTLTESTSINLPNINNAVLIMDEFDSLILDSDEILQKVYSFNLNFRGNADNIKTKDEIKKLFDMKFVDKFESKFPNTFDRWCDRILTFLYYEY</sequence>
<dbReference type="SUPFAM" id="SSF52540">
    <property type="entry name" value="P-loop containing nucleoside triphosphate hydrolases"/>
    <property type="match status" value="1"/>
</dbReference>